<proteinExistence type="predicted"/>
<dbReference type="InterPro" id="IPR028207">
    <property type="entry name" value="DNA_pol_B_palm_palm"/>
</dbReference>
<accession>A0A9W9ZK78</accession>
<dbReference type="SUPFAM" id="SSF81301">
    <property type="entry name" value="Nucleotidyltransferase"/>
    <property type="match status" value="1"/>
</dbReference>
<feature type="transmembrane region" description="Helical" evidence="2">
    <location>
        <begin position="6"/>
        <end position="24"/>
    </location>
</feature>
<evidence type="ECO:0000313" key="4">
    <source>
        <dbReference type="EMBL" id="KAJ7383061.1"/>
    </source>
</evidence>
<dbReference type="Pfam" id="PF14792">
    <property type="entry name" value="DNA_pol_B_palm"/>
    <property type="match status" value="1"/>
</dbReference>
<reference evidence="4" key="1">
    <citation type="submission" date="2023-01" db="EMBL/GenBank/DDBJ databases">
        <title>Genome assembly of the deep-sea coral Lophelia pertusa.</title>
        <authorList>
            <person name="Herrera S."/>
            <person name="Cordes E."/>
        </authorList>
    </citation>
    <scope>NUCLEOTIDE SEQUENCE</scope>
    <source>
        <strain evidence="4">USNM1676648</strain>
        <tissue evidence="4">Polyp</tissue>
    </source>
</reference>
<dbReference type="GO" id="GO:0016779">
    <property type="term" value="F:nucleotidyltransferase activity"/>
    <property type="evidence" value="ECO:0007669"/>
    <property type="project" value="InterPro"/>
</dbReference>
<organism evidence="4 5">
    <name type="scientific">Desmophyllum pertusum</name>
    <dbReference type="NCBI Taxonomy" id="174260"/>
    <lineage>
        <taxon>Eukaryota</taxon>
        <taxon>Metazoa</taxon>
        <taxon>Cnidaria</taxon>
        <taxon>Anthozoa</taxon>
        <taxon>Hexacorallia</taxon>
        <taxon>Scleractinia</taxon>
        <taxon>Caryophylliina</taxon>
        <taxon>Caryophylliidae</taxon>
        <taxon>Desmophyllum</taxon>
    </lineage>
</organism>
<dbReference type="Gene3D" id="3.30.460.10">
    <property type="entry name" value="Beta Polymerase, domain 2"/>
    <property type="match status" value="1"/>
</dbReference>
<dbReference type="InterPro" id="IPR043519">
    <property type="entry name" value="NT_sf"/>
</dbReference>
<evidence type="ECO:0000259" key="3">
    <source>
        <dbReference type="Pfam" id="PF14792"/>
    </source>
</evidence>
<dbReference type="Proteomes" id="UP001163046">
    <property type="component" value="Unassembled WGS sequence"/>
</dbReference>
<evidence type="ECO:0000256" key="2">
    <source>
        <dbReference type="SAM" id="Phobius"/>
    </source>
</evidence>
<keyword evidence="5" id="KW-1185">Reference proteome</keyword>
<gene>
    <name evidence="4" type="ORF">OS493_030948</name>
</gene>
<name>A0A9W9ZK78_9CNID</name>
<keyword evidence="2" id="KW-0472">Membrane</keyword>
<protein>
    <recommendedName>
        <fullName evidence="3">DNA polymerase beta palm domain-containing protein</fullName>
    </recommendedName>
</protein>
<sequence>MIPLCYPYVTLMLPLMLPLCYPYVTLMLPTCYPYDSLIYLEEFEKRIPRDEMLKLKHTPRHTPTPRCTLQLRCSPPSRCTPPAKRTMPSPKHRLGLTCYTSFQAYTSSEAYTTTQAYTSTKSHSPRCTPLPTCTLHQTHTFTQAHTSIQAHTLTQMHNSTQMPQLNPGASAHLHPDGNLPPPRRTPLELILEKIAKFDKEIIAIVCGSFRRGALSSGDIDVLVTHPSFLSSDNDFDKVSSVSSKARDV</sequence>
<comment type="caution">
    <text evidence="4">The sequence shown here is derived from an EMBL/GenBank/DDBJ whole genome shotgun (WGS) entry which is preliminary data.</text>
</comment>
<keyword evidence="2" id="KW-1133">Transmembrane helix</keyword>
<dbReference type="AlphaFoldDB" id="A0A9W9ZK78"/>
<dbReference type="EMBL" id="MU825907">
    <property type="protein sequence ID" value="KAJ7383061.1"/>
    <property type="molecule type" value="Genomic_DNA"/>
</dbReference>
<dbReference type="PROSITE" id="PS00522">
    <property type="entry name" value="DNA_POLYMERASE_X"/>
    <property type="match status" value="1"/>
</dbReference>
<evidence type="ECO:0000313" key="5">
    <source>
        <dbReference type="Proteomes" id="UP001163046"/>
    </source>
</evidence>
<feature type="domain" description="DNA polymerase beta palm" evidence="3">
    <location>
        <begin position="189"/>
        <end position="234"/>
    </location>
</feature>
<keyword evidence="2" id="KW-0812">Transmembrane</keyword>
<feature type="region of interest" description="Disordered" evidence="1">
    <location>
        <begin position="161"/>
        <end position="181"/>
    </location>
</feature>
<dbReference type="OrthoDB" id="205514at2759"/>
<evidence type="ECO:0000256" key="1">
    <source>
        <dbReference type="SAM" id="MobiDB-lite"/>
    </source>
</evidence>
<dbReference type="InterPro" id="IPR019843">
    <property type="entry name" value="DNA_pol-X_BS"/>
</dbReference>